<comment type="caution">
    <text evidence="1">The sequence shown here is derived from an EMBL/GenBank/DDBJ whole genome shotgun (WGS) entry which is preliminary data.</text>
</comment>
<name>A0ABV5ALH8_9BACL</name>
<gene>
    <name evidence="1" type="ORF">KKP3000_002692</name>
</gene>
<protein>
    <submittedName>
        <fullName evidence="1">Uncharacterized protein</fullName>
    </submittedName>
</protein>
<dbReference type="EMBL" id="JBDXSU010000039">
    <property type="protein sequence ID" value="MFB5193093.1"/>
    <property type="molecule type" value="Genomic_DNA"/>
</dbReference>
<sequence>MVSAVQLLAGNARIFKRGTGPTTRTRTVKLPVGEELVINEGFNDTIFVKSGTRPVRATRIREYLYAESDVDVLA</sequence>
<evidence type="ECO:0000313" key="2">
    <source>
        <dbReference type="Proteomes" id="UP001579974"/>
    </source>
</evidence>
<keyword evidence="2" id="KW-1185">Reference proteome</keyword>
<evidence type="ECO:0000313" key="1">
    <source>
        <dbReference type="EMBL" id="MFB5193093.1"/>
    </source>
</evidence>
<organism evidence="1 2">
    <name type="scientific">Alicyclobacillus fastidiosus</name>
    <dbReference type="NCBI Taxonomy" id="392011"/>
    <lineage>
        <taxon>Bacteria</taxon>
        <taxon>Bacillati</taxon>
        <taxon>Bacillota</taxon>
        <taxon>Bacilli</taxon>
        <taxon>Bacillales</taxon>
        <taxon>Alicyclobacillaceae</taxon>
        <taxon>Alicyclobacillus</taxon>
    </lineage>
</organism>
<accession>A0ABV5ALH8</accession>
<proteinExistence type="predicted"/>
<dbReference type="Proteomes" id="UP001579974">
    <property type="component" value="Unassembled WGS sequence"/>
</dbReference>
<dbReference type="RefSeq" id="WP_275475975.1">
    <property type="nucleotide sequence ID" value="NZ_CP162940.1"/>
</dbReference>
<reference evidence="1 2" key="1">
    <citation type="journal article" date="2024" name="Int. J. Mol. Sci.">
        <title>Exploration of Alicyclobacillus spp. Genome in Search of Antibiotic Resistance.</title>
        <authorList>
            <person name="Bucka-Kolendo J."/>
            <person name="Kiousi D.E."/>
            <person name="Dekowska A."/>
            <person name="Mikolajczuk-Szczyrba A."/>
            <person name="Karadedos D.M."/>
            <person name="Michael P."/>
            <person name="Galanis A."/>
            <person name="Sokolowska B."/>
        </authorList>
    </citation>
    <scope>NUCLEOTIDE SEQUENCE [LARGE SCALE GENOMIC DNA]</scope>
    <source>
        <strain evidence="1 2">KKP 3000</strain>
    </source>
</reference>